<proteinExistence type="predicted"/>
<protein>
    <submittedName>
        <fullName evidence="1">Uncharacterized protein</fullName>
    </submittedName>
</protein>
<keyword evidence="2" id="KW-1185">Reference proteome</keyword>
<evidence type="ECO:0000313" key="2">
    <source>
        <dbReference type="Proteomes" id="UP001182991"/>
    </source>
</evidence>
<name>A0ABU2KEM1_9FLAO</name>
<dbReference type="Proteomes" id="UP001182991">
    <property type="component" value="Unassembled WGS sequence"/>
</dbReference>
<evidence type="ECO:0000313" key="1">
    <source>
        <dbReference type="EMBL" id="MDT0293161.1"/>
    </source>
</evidence>
<organism evidence="1 2">
    <name type="scientific">Mesonia ostreae</name>
    <dbReference type="NCBI Taxonomy" id="861110"/>
    <lineage>
        <taxon>Bacteria</taxon>
        <taxon>Pseudomonadati</taxon>
        <taxon>Bacteroidota</taxon>
        <taxon>Flavobacteriia</taxon>
        <taxon>Flavobacteriales</taxon>
        <taxon>Flavobacteriaceae</taxon>
        <taxon>Mesonia</taxon>
    </lineage>
</organism>
<comment type="caution">
    <text evidence="1">The sequence shown here is derived from an EMBL/GenBank/DDBJ whole genome shotgun (WGS) entry which is preliminary data.</text>
</comment>
<dbReference type="RefSeq" id="WP_311400134.1">
    <property type="nucleotide sequence ID" value="NZ_JAVRBG010000001.1"/>
</dbReference>
<reference evidence="2" key="1">
    <citation type="submission" date="2023-07" db="EMBL/GenBank/DDBJ databases">
        <title>Isolating and identifying novel microbial strains from the Mariana Trench.</title>
        <authorList>
            <person name="Fu H."/>
        </authorList>
    </citation>
    <scope>NUCLEOTIDE SEQUENCE [LARGE SCALE GENOMIC DNA]</scope>
    <source>
        <strain evidence="2">T-y2</strain>
    </source>
</reference>
<gene>
    <name evidence="1" type="ORF">RLT85_00770</name>
</gene>
<accession>A0ABU2KEM1</accession>
<dbReference type="EMBL" id="JAVRBG010000001">
    <property type="protein sequence ID" value="MDT0293161.1"/>
    <property type="molecule type" value="Genomic_DNA"/>
</dbReference>
<sequence length="215" mass="24212">MNQKYVFFIFIFFQSIYLFAQVGINNTTPTATLDVTGEVLVQNKLYLENPGKYTEDPDSKLLMISDADGSKIKYDVSNSTFGPLNYVEFAFNDVSNFGLDGGYNTQIDVNKYTLAVQGYYFNLNGDTNISFKSTNTTNPVEGQQFYAYKQNGTWWLNASVNNSRFYVGENLAQSVDIYMEVIVYRNNFITKVFDTPQQVDMGAAATKTVPLPAGF</sequence>